<evidence type="ECO:0000256" key="2">
    <source>
        <dbReference type="ARBA" id="ARBA00022525"/>
    </source>
</evidence>
<feature type="compositionally biased region" description="Basic and acidic residues" evidence="3">
    <location>
        <begin position="67"/>
        <end position="82"/>
    </location>
</feature>
<proteinExistence type="predicted"/>
<comment type="caution">
    <text evidence="4">The sequence shown here is derived from an EMBL/GenBank/DDBJ whole genome shotgun (WGS) entry which is preliminary data.</text>
</comment>
<keyword evidence="2" id="KW-0964">Secreted</keyword>
<dbReference type="RefSeq" id="WP_193918373.1">
    <property type="nucleotide sequence ID" value="NZ_JADEWL010000014.1"/>
</dbReference>
<comment type="subcellular location">
    <subcellularLocation>
        <location evidence="1">Secreted</location>
    </subcellularLocation>
</comment>
<dbReference type="Proteomes" id="UP000620559">
    <property type="component" value="Unassembled WGS sequence"/>
</dbReference>
<name>A0A8J7FDU4_9CYAN</name>
<dbReference type="SUPFAM" id="SSF51120">
    <property type="entry name" value="beta-Roll"/>
    <property type="match status" value="2"/>
</dbReference>
<keyword evidence="5" id="KW-1185">Reference proteome</keyword>
<dbReference type="InterPro" id="IPR018511">
    <property type="entry name" value="Hemolysin-typ_Ca-bd_CS"/>
</dbReference>
<dbReference type="PANTHER" id="PTHR38340:SF1">
    <property type="entry name" value="S-LAYER PROTEIN"/>
    <property type="match status" value="1"/>
</dbReference>
<accession>A0A8J7FDU4</accession>
<dbReference type="Pfam" id="PF00353">
    <property type="entry name" value="HemolysinCabind"/>
    <property type="match status" value="5"/>
</dbReference>
<dbReference type="InterPro" id="IPR011049">
    <property type="entry name" value="Serralysin-like_metalloprot_C"/>
</dbReference>
<evidence type="ECO:0000256" key="3">
    <source>
        <dbReference type="SAM" id="MobiDB-lite"/>
    </source>
</evidence>
<gene>
    <name evidence="4" type="ORF">IQ247_06825</name>
</gene>
<dbReference type="PRINTS" id="PR00313">
    <property type="entry name" value="CABNDNGRPT"/>
</dbReference>
<evidence type="ECO:0000313" key="4">
    <source>
        <dbReference type="EMBL" id="MBE9212426.1"/>
    </source>
</evidence>
<protein>
    <submittedName>
        <fullName evidence="4">Calcium-binding protein</fullName>
    </submittedName>
</protein>
<reference evidence="4" key="1">
    <citation type="submission" date="2020-10" db="EMBL/GenBank/DDBJ databases">
        <authorList>
            <person name="Castelo-Branco R."/>
            <person name="Eusebio N."/>
            <person name="Adriana R."/>
            <person name="Vieira A."/>
            <person name="Brugerolle De Fraissinette N."/>
            <person name="Rezende De Castro R."/>
            <person name="Schneider M.P."/>
            <person name="Vasconcelos V."/>
            <person name="Leao P.N."/>
        </authorList>
    </citation>
    <scope>NUCLEOTIDE SEQUENCE</scope>
    <source>
        <strain evidence="4">LEGE 06105</strain>
    </source>
</reference>
<feature type="region of interest" description="Disordered" evidence="3">
    <location>
        <begin position="29"/>
        <end position="133"/>
    </location>
</feature>
<evidence type="ECO:0000256" key="1">
    <source>
        <dbReference type="ARBA" id="ARBA00004613"/>
    </source>
</evidence>
<dbReference type="GO" id="GO:0005509">
    <property type="term" value="F:calcium ion binding"/>
    <property type="evidence" value="ECO:0007669"/>
    <property type="project" value="InterPro"/>
</dbReference>
<dbReference type="Gene3D" id="2.150.10.10">
    <property type="entry name" value="Serralysin-like metalloprotease, C-terminal"/>
    <property type="match status" value="4"/>
</dbReference>
<sequence length="473" mass="47923">MIINGGPKSDNLIGTDDADFIFGKGGNDTLKGGKGNDSIEGGQGNDLLEGGEGRDILNGGQGNDTLKGGKGDDLLEGGKGDDVLDGGEGDDILQGGEGKDTLDGGKGNDTLDGGKGKDILKGSQGNDVLDGGKGDDTADYSDLSEAITLEAVGIVNKGSLGTDQILNIETIVGATGKANTIDGSTGTSGVTSFDVDLSQNRLTVQNIPGLGNVTFSVKNFVNVTGTNQDDRIIGNAENNILIGGGGNDFFGGSAGNDIINGDNGGNDTVDYTGLGQAITLLPTGIVEKDGGLGTDELVRVETIIGDAGFSNTIDASSAASPVSINVDLSAQSLQVNNIPGVGNLNRTVVNFVNVIGTTQNDKISGNAEDNIINGVDGQDILAGGAGKDIFVLGENGNIFYSDAGFGDIASIEDFLSGEDKIQLTGSLSDYSFFNLGSTNFIALDDGDGVFTGIDDIIASVNASFDTTSDFIFA</sequence>
<dbReference type="PROSITE" id="PS00330">
    <property type="entry name" value="HEMOLYSIN_CALCIUM"/>
    <property type="match status" value="5"/>
</dbReference>
<dbReference type="InterPro" id="IPR001343">
    <property type="entry name" value="Hemolysn_Ca-bd"/>
</dbReference>
<dbReference type="InterPro" id="IPR050557">
    <property type="entry name" value="RTX_toxin/Mannuronan_C5-epim"/>
</dbReference>
<evidence type="ECO:0000313" key="5">
    <source>
        <dbReference type="Proteomes" id="UP000620559"/>
    </source>
</evidence>
<dbReference type="PANTHER" id="PTHR38340">
    <property type="entry name" value="S-LAYER PROTEIN"/>
    <property type="match status" value="1"/>
</dbReference>
<dbReference type="AlphaFoldDB" id="A0A8J7FDU4"/>
<dbReference type="EMBL" id="JADEWL010000014">
    <property type="protein sequence ID" value="MBE9212426.1"/>
    <property type="molecule type" value="Genomic_DNA"/>
</dbReference>
<dbReference type="GO" id="GO:0005576">
    <property type="term" value="C:extracellular region"/>
    <property type="evidence" value="ECO:0007669"/>
    <property type="project" value="UniProtKB-SubCell"/>
</dbReference>
<organism evidence="4 5">
    <name type="scientific">Plectonema cf. radiosum LEGE 06105</name>
    <dbReference type="NCBI Taxonomy" id="945769"/>
    <lineage>
        <taxon>Bacteria</taxon>
        <taxon>Bacillati</taxon>
        <taxon>Cyanobacteriota</taxon>
        <taxon>Cyanophyceae</taxon>
        <taxon>Oscillatoriophycideae</taxon>
        <taxon>Oscillatoriales</taxon>
        <taxon>Microcoleaceae</taxon>
        <taxon>Plectonema</taxon>
    </lineage>
</organism>